<dbReference type="PROSITE" id="PS50293">
    <property type="entry name" value="TPR_REGION"/>
    <property type="match status" value="1"/>
</dbReference>
<keyword evidence="5" id="KW-1185">Reference proteome</keyword>
<feature type="repeat" description="TPR" evidence="3">
    <location>
        <begin position="2"/>
        <end position="33"/>
    </location>
</feature>
<dbReference type="EMBL" id="CABWKQ010000020">
    <property type="protein sequence ID" value="VWX36433.1"/>
    <property type="molecule type" value="Genomic_DNA"/>
</dbReference>
<dbReference type="Pfam" id="PF13429">
    <property type="entry name" value="TPR_15"/>
    <property type="match status" value="1"/>
</dbReference>
<dbReference type="PANTHER" id="PTHR44858">
    <property type="entry name" value="TETRATRICOPEPTIDE REPEAT PROTEIN 6"/>
    <property type="match status" value="1"/>
</dbReference>
<dbReference type="AlphaFoldDB" id="A0A653IBA7"/>
<keyword evidence="2 3" id="KW-0802">TPR repeat</keyword>
<sequence>MNYNEVGFRHLEAGNYELAAQAFNDAIEENPNDPTAYVNLGTLLQSMDDADRALRFYEKALTIDPTFASAHYAKGALFFAAEQLVEAEDALRLALLHGLDDADLHFMLGLTYQKLGDPVRGIPRLKQATELNGVDVEIAFQYGLALAQNEQIEESAEIFEQVLLLEETHTDARYNYAIALAFLGQQEACYTELETVLEYQPNHTLAQDAKAKMDSLLK</sequence>
<feature type="repeat" description="TPR" evidence="3">
    <location>
        <begin position="34"/>
        <end position="67"/>
    </location>
</feature>
<dbReference type="InterPro" id="IPR019734">
    <property type="entry name" value="TPR_rpt"/>
</dbReference>
<dbReference type="InterPro" id="IPR011990">
    <property type="entry name" value="TPR-like_helical_dom_sf"/>
</dbReference>
<keyword evidence="1" id="KW-0677">Repeat</keyword>
<dbReference type="Proteomes" id="UP000439752">
    <property type="component" value="Unassembled WGS sequence"/>
</dbReference>
<evidence type="ECO:0000256" key="1">
    <source>
        <dbReference type="ARBA" id="ARBA00022737"/>
    </source>
</evidence>
<organism evidence="4 5">
    <name type="scientific">Exiguobacterium oxidotolerans</name>
    <dbReference type="NCBI Taxonomy" id="223958"/>
    <lineage>
        <taxon>Bacteria</taxon>
        <taxon>Bacillati</taxon>
        <taxon>Bacillota</taxon>
        <taxon>Bacilli</taxon>
        <taxon>Bacillales</taxon>
        <taxon>Bacillales Family XII. Incertae Sedis</taxon>
        <taxon>Exiguobacterium</taxon>
    </lineage>
</organism>
<dbReference type="SMART" id="SM00028">
    <property type="entry name" value="TPR"/>
    <property type="match status" value="6"/>
</dbReference>
<evidence type="ECO:0008006" key="6">
    <source>
        <dbReference type="Google" id="ProtNLM"/>
    </source>
</evidence>
<dbReference type="PANTHER" id="PTHR44858:SF1">
    <property type="entry name" value="UDP-N-ACETYLGLUCOSAMINE--PEPTIDE N-ACETYLGLUCOSAMINYLTRANSFERASE SPINDLY-RELATED"/>
    <property type="match status" value="1"/>
</dbReference>
<name>A0A653IBA7_9BACL</name>
<gene>
    <name evidence="4" type="ORF">EXIGUO9Y_270301</name>
</gene>
<dbReference type="PROSITE" id="PS50005">
    <property type="entry name" value="TPR"/>
    <property type="match status" value="2"/>
</dbReference>
<dbReference type="SUPFAM" id="SSF48452">
    <property type="entry name" value="TPR-like"/>
    <property type="match status" value="1"/>
</dbReference>
<reference evidence="4 5" key="1">
    <citation type="submission" date="2019-10" db="EMBL/GenBank/DDBJ databases">
        <authorList>
            <person name="Karimi E."/>
        </authorList>
    </citation>
    <scope>NUCLEOTIDE SEQUENCE [LARGE SCALE GENOMIC DNA]</scope>
    <source>
        <strain evidence="4">Exiguobacterium sp. 9Y</strain>
    </source>
</reference>
<dbReference type="Gene3D" id="1.25.40.10">
    <property type="entry name" value="Tetratricopeptide repeat domain"/>
    <property type="match status" value="2"/>
</dbReference>
<evidence type="ECO:0000256" key="2">
    <source>
        <dbReference type="ARBA" id="ARBA00022803"/>
    </source>
</evidence>
<evidence type="ECO:0000313" key="5">
    <source>
        <dbReference type="Proteomes" id="UP000439752"/>
    </source>
</evidence>
<dbReference type="InterPro" id="IPR050498">
    <property type="entry name" value="Ycf3"/>
</dbReference>
<evidence type="ECO:0000256" key="3">
    <source>
        <dbReference type="PROSITE-ProRule" id="PRU00339"/>
    </source>
</evidence>
<accession>A0A653IBA7</accession>
<evidence type="ECO:0000313" key="4">
    <source>
        <dbReference type="EMBL" id="VWX36433.1"/>
    </source>
</evidence>
<proteinExistence type="predicted"/>
<protein>
    <recommendedName>
        <fullName evidence="6">Tetratricopeptide repeat protein</fullName>
    </recommendedName>
</protein>